<dbReference type="Proteomes" id="UP000067683">
    <property type="component" value="Chromosome"/>
</dbReference>
<dbReference type="STRING" id="200991.AUC31_07150"/>
<sequence>MITIHKTSSGGDLQTIDTFEKNSWINMVAPSQEEIRGIVERFNIPIEFLEDPLDLEESARIEYDEETNCTLIINDLPIVDDNSPQLDSYITIPIGIILGGDFIVTICSQATNSVENVIKKNVNTSMKNRFALEVLLSISTQYIMKLKKLNKQRLKIESNLKDSLTNKQLYKIMEIEKSLVYFLTSLKANGDVITKLFRTHSIKLYEDDEDLLEDVKIENNQGIETTELYTRILDSITGSYSSLISNELNNTMKTLTLFTVFLTLPTLIFSFFGMNVALPVSGQEPGSWITTLVLSAILMLVIAVSLWKRRIF</sequence>
<reference evidence="7" key="1">
    <citation type="submission" date="2016-01" db="EMBL/GenBank/DDBJ databases">
        <title>Complete genome of Planococcus rifietoensis type strain M8.</title>
        <authorList>
            <person name="See-Too W.S."/>
        </authorList>
    </citation>
    <scope>NUCLEOTIDE SEQUENCE [LARGE SCALE GENOMIC DNA]</scope>
    <source>
        <strain evidence="7">M8</strain>
    </source>
</reference>
<feature type="transmembrane region" description="Helical" evidence="6">
    <location>
        <begin position="255"/>
        <end position="274"/>
    </location>
</feature>
<dbReference type="OrthoDB" id="9803416at2"/>
<gene>
    <name evidence="7" type="ORF">AUC31_07150</name>
</gene>
<dbReference type="InterPro" id="IPR002523">
    <property type="entry name" value="MgTranspt_CorA/ZnTranspt_ZntB"/>
</dbReference>
<dbReference type="AlphaFoldDB" id="A0A0U2XR19"/>
<evidence type="ECO:0000256" key="4">
    <source>
        <dbReference type="ARBA" id="ARBA00022989"/>
    </source>
</evidence>
<keyword evidence="4 6" id="KW-1133">Transmembrane helix</keyword>
<dbReference type="GO" id="GO:0046873">
    <property type="term" value="F:metal ion transmembrane transporter activity"/>
    <property type="evidence" value="ECO:0007669"/>
    <property type="project" value="InterPro"/>
</dbReference>
<dbReference type="PANTHER" id="PTHR47891">
    <property type="entry name" value="TRANSPORTER-RELATED"/>
    <property type="match status" value="1"/>
</dbReference>
<dbReference type="Pfam" id="PF01544">
    <property type="entry name" value="CorA"/>
    <property type="match status" value="1"/>
</dbReference>
<comment type="subcellular location">
    <subcellularLocation>
        <location evidence="1">Membrane</location>
        <topology evidence="1">Multi-pass membrane protein</topology>
    </subcellularLocation>
</comment>
<accession>A0A0U2XR19</accession>
<dbReference type="RefSeq" id="WP_058381723.1">
    <property type="nucleotide sequence ID" value="NZ_CP013659.2"/>
</dbReference>
<keyword evidence="3 6" id="KW-0812">Transmembrane</keyword>
<feature type="transmembrane region" description="Helical" evidence="6">
    <location>
        <begin position="286"/>
        <end position="307"/>
    </location>
</feature>
<dbReference type="SUPFAM" id="SSF143865">
    <property type="entry name" value="CorA soluble domain-like"/>
    <property type="match status" value="1"/>
</dbReference>
<evidence type="ECO:0000313" key="8">
    <source>
        <dbReference type="Proteomes" id="UP000067683"/>
    </source>
</evidence>
<dbReference type="PANTHER" id="PTHR47891:SF2">
    <property type="entry name" value="MAGNESIUM AND COBALT TRANSPORTER"/>
    <property type="match status" value="1"/>
</dbReference>
<protein>
    <submittedName>
        <fullName evidence="7">Magnesium transporter CorA</fullName>
    </submittedName>
</protein>
<dbReference type="InterPro" id="IPR045863">
    <property type="entry name" value="CorA_TM1_TM2"/>
</dbReference>
<evidence type="ECO:0000256" key="3">
    <source>
        <dbReference type="ARBA" id="ARBA00022692"/>
    </source>
</evidence>
<dbReference type="InterPro" id="IPR045861">
    <property type="entry name" value="CorA_cytoplasmic_dom"/>
</dbReference>
<evidence type="ECO:0000256" key="6">
    <source>
        <dbReference type="SAM" id="Phobius"/>
    </source>
</evidence>
<dbReference type="Gene3D" id="3.30.460.20">
    <property type="entry name" value="CorA soluble domain-like"/>
    <property type="match status" value="1"/>
</dbReference>
<keyword evidence="8" id="KW-1185">Reference proteome</keyword>
<keyword evidence="5 6" id="KW-0472">Membrane</keyword>
<evidence type="ECO:0000256" key="5">
    <source>
        <dbReference type="ARBA" id="ARBA00023136"/>
    </source>
</evidence>
<proteinExistence type="inferred from homology"/>
<name>A0A0U2XR19_9BACL</name>
<evidence type="ECO:0000256" key="2">
    <source>
        <dbReference type="ARBA" id="ARBA00009765"/>
    </source>
</evidence>
<evidence type="ECO:0000313" key="7">
    <source>
        <dbReference type="EMBL" id="ALS75016.1"/>
    </source>
</evidence>
<dbReference type="KEGG" id="prt:AUC31_07150"/>
<dbReference type="InterPro" id="IPR047199">
    <property type="entry name" value="CorA-like"/>
</dbReference>
<organism evidence="7 8">
    <name type="scientific">Planococcus rifietoensis</name>
    <dbReference type="NCBI Taxonomy" id="200991"/>
    <lineage>
        <taxon>Bacteria</taxon>
        <taxon>Bacillati</taxon>
        <taxon>Bacillota</taxon>
        <taxon>Bacilli</taxon>
        <taxon>Bacillales</taxon>
        <taxon>Caryophanaceae</taxon>
        <taxon>Planococcus</taxon>
    </lineage>
</organism>
<dbReference type="SUPFAM" id="SSF144083">
    <property type="entry name" value="Magnesium transport protein CorA, transmembrane region"/>
    <property type="match status" value="1"/>
</dbReference>
<dbReference type="GO" id="GO:0016020">
    <property type="term" value="C:membrane"/>
    <property type="evidence" value="ECO:0007669"/>
    <property type="project" value="UniProtKB-SubCell"/>
</dbReference>
<comment type="similarity">
    <text evidence="2">Belongs to the CorA metal ion transporter (MIT) (TC 1.A.35) family.</text>
</comment>
<dbReference type="Gene3D" id="1.20.58.340">
    <property type="entry name" value="Magnesium transport protein CorA, transmembrane region"/>
    <property type="match status" value="2"/>
</dbReference>
<dbReference type="CDD" id="cd12827">
    <property type="entry name" value="EcCorA_ZntB-like_u2"/>
    <property type="match status" value="1"/>
</dbReference>
<dbReference type="EMBL" id="CP013659">
    <property type="protein sequence ID" value="ALS75016.1"/>
    <property type="molecule type" value="Genomic_DNA"/>
</dbReference>
<evidence type="ECO:0000256" key="1">
    <source>
        <dbReference type="ARBA" id="ARBA00004141"/>
    </source>
</evidence>